<name>A0A6J1FJ98_CUCMO</name>
<feature type="domain" description="PRONE" evidence="3">
    <location>
        <begin position="76"/>
        <end position="439"/>
    </location>
</feature>
<dbReference type="InterPro" id="IPR038937">
    <property type="entry name" value="RopGEF"/>
</dbReference>
<keyword evidence="1 2" id="KW-0344">Guanine-nucleotide releasing factor</keyword>
<dbReference type="GO" id="GO:0005085">
    <property type="term" value="F:guanyl-nucleotide exchange factor activity"/>
    <property type="evidence" value="ECO:0007669"/>
    <property type="project" value="UniProtKB-UniRule"/>
</dbReference>
<evidence type="ECO:0000313" key="5">
    <source>
        <dbReference type="RefSeq" id="XP_022938265.1"/>
    </source>
</evidence>
<dbReference type="PANTHER" id="PTHR33101">
    <property type="entry name" value="ROP GUANINE NUCLEOTIDE EXCHANGE FACTOR 1"/>
    <property type="match status" value="1"/>
</dbReference>
<accession>A0A6J1FJ98</accession>
<dbReference type="GeneID" id="111444404"/>
<keyword evidence="4" id="KW-1185">Reference proteome</keyword>
<proteinExistence type="predicted"/>
<dbReference type="InterPro" id="IPR005512">
    <property type="entry name" value="PRONE_dom"/>
</dbReference>
<dbReference type="AlphaFoldDB" id="A0A6J1FJ98"/>
<evidence type="ECO:0000313" key="4">
    <source>
        <dbReference type="Proteomes" id="UP000504609"/>
    </source>
</evidence>
<evidence type="ECO:0000259" key="3">
    <source>
        <dbReference type="PROSITE" id="PS51334"/>
    </source>
</evidence>
<dbReference type="PANTHER" id="PTHR33101:SF65">
    <property type="entry name" value="ROP GUANINE NUCLEOTIDE EXCHANGE FACTOR 10"/>
    <property type="match status" value="1"/>
</dbReference>
<dbReference type="Proteomes" id="UP000504609">
    <property type="component" value="Unplaced"/>
</dbReference>
<dbReference type="FunFam" id="1.20.58.2010:FF:000001">
    <property type="entry name" value="Rop guanine nucleotide exchange factor 14"/>
    <property type="match status" value="1"/>
</dbReference>
<reference evidence="5" key="1">
    <citation type="submission" date="2025-08" db="UniProtKB">
        <authorList>
            <consortium name="RefSeq"/>
        </authorList>
    </citation>
    <scope>IDENTIFICATION</scope>
    <source>
        <tissue evidence="5">Young leaves</tissue>
    </source>
</reference>
<dbReference type="FunFam" id="1.20.58.1310:FF:000001">
    <property type="entry name" value="Rop guanine nucleotide exchange factor 9"/>
    <property type="match status" value="1"/>
</dbReference>
<dbReference type="FunFam" id="1.20.58.2010:FF:000003">
    <property type="entry name" value="Rop guanine nucleotide exchange factor 14"/>
    <property type="match status" value="1"/>
</dbReference>
<gene>
    <name evidence="5" type="primary">LOC111444404</name>
</gene>
<dbReference type="Gene3D" id="1.20.58.1310">
    <property type="entry name" value="PRONE domain, subdomain 2"/>
    <property type="match status" value="1"/>
</dbReference>
<dbReference type="PROSITE" id="PS51334">
    <property type="entry name" value="PRONE"/>
    <property type="match status" value="1"/>
</dbReference>
<evidence type="ECO:0000256" key="2">
    <source>
        <dbReference type="PROSITE-ProRule" id="PRU00663"/>
    </source>
</evidence>
<dbReference type="KEGG" id="cmos:111444404"/>
<organism evidence="4 5">
    <name type="scientific">Cucurbita moschata</name>
    <name type="common">Winter crookneck squash</name>
    <name type="synonym">Cucurbita pepo var. moschata</name>
    <dbReference type="NCBI Taxonomy" id="3662"/>
    <lineage>
        <taxon>Eukaryota</taxon>
        <taxon>Viridiplantae</taxon>
        <taxon>Streptophyta</taxon>
        <taxon>Embryophyta</taxon>
        <taxon>Tracheophyta</taxon>
        <taxon>Spermatophyta</taxon>
        <taxon>Magnoliopsida</taxon>
        <taxon>eudicotyledons</taxon>
        <taxon>Gunneridae</taxon>
        <taxon>Pentapetalae</taxon>
        <taxon>rosids</taxon>
        <taxon>fabids</taxon>
        <taxon>Cucurbitales</taxon>
        <taxon>Cucurbitaceae</taxon>
        <taxon>Cucurbiteae</taxon>
        <taxon>Cucurbita</taxon>
    </lineage>
</organism>
<dbReference type="Pfam" id="PF03759">
    <property type="entry name" value="PRONE"/>
    <property type="match status" value="1"/>
</dbReference>
<evidence type="ECO:0000256" key="1">
    <source>
        <dbReference type="ARBA" id="ARBA00022658"/>
    </source>
</evidence>
<protein>
    <submittedName>
        <fullName evidence="5">Rho guanine nucleotide exchange factor 8-like</fullName>
    </submittedName>
</protein>
<sequence>MVRAVIHQPNLQHSRSFHLKRVVEIPGRQTHSLILESGDESDESRHSLQPERIGWALSSTNKDPVSCFNTPGIRERGPRCQPKSELELMMAKFAKLLLGEDMSGGGKGVSSALALSNAITNLAASTFGEQKLETLSSEKKARWRREIEWFLSVTDHIVEFIPSKQKSKAGIDMEIMVTVQRKDLLMSIPALTKLDVMLIGFLDQFGKQQEFWYVSRDDESANDNTQQRNGDKWWLPAVKVPPNGLSEATRKWLLFVKESVNQILKAAMAINAQVLTEMEVPESYIESLPKNGKTSLGDAIYRSITDDYFNPDEFLKSMDLSTEHKVIDLKNRIEASIVIWKRKMHHKDGKSSWGSAVSFEKREIFEERVESILFLIKQYFPGISQSSLDMSKIQHNKDVGQAILESYSRVIESLAFNIMSRIEDVLYADTIARELSIKQSLKNLPVDEEDKSRSNDSEASKTLSEFMGWDVDKDNPNFGSLAIEESCWKQQEDIDFMSKPAKIATQKRFSYLEKLESLSALRSPTARH</sequence>
<dbReference type="Gene3D" id="1.20.58.2010">
    <property type="entry name" value="PRONE domain, subdomain 1"/>
    <property type="match status" value="1"/>
</dbReference>
<dbReference type="RefSeq" id="XP_022938265.1">
    <property type="nucleotide sequence ID" value="XM_023082497.1"/>
</dbReference>